<evidence type="ECO:0000313" key="1">
    <source>
        <dbReference type="EMBL" id="GMH14529.1"/>
    </source>
</evidence>
<gene>
    <name evidence="1" type="ORF">Nepgr_016370</name>
</gene>
<dbReference type="Proteomes" id="UP001279734">
    <property type="component" value="Unassembled WGS sequence"/>
</dbReference>
<accession>A0AAD3SPM2</accession>
<dbReference type="AlphaFoldDB" id="A0AAD3SPM2"/>
<protein>
    <submittedName>
        <fullName evidence="1">Uncharacterized protein</fullName>
    </submittedName>
</protein>
<organism evidence="1 2">
    <name type="scientific">Nepenthes gracilis</name>
    <name type="common">Slender pitcher plant</name>
    <dbReference type="NCBI Taxonomy" id="150966"/>
    <lineage>
        <taxon>Eukaryota</taxon>
        <taxon>Viridiplantae</taxon>
        <taxon>Streptophyta</taxon>
        <taxon>Embryophyta</taxon>
        <taxon>Tracheophyta</taxon>
        <taxon>Spermatophyta</taxon>
        <taxon>Magnoliopsida</taxon>
        <taxon>eudicotyledons</taxon>
        <taxon>Gunneridae</taxon>
        <taxon>Pentapetalae</taxon>
        <taxon>Caryophyllales</taxon>
        <taxon>Nepenthaceae</taxon>
        <taxon>Nepenthes</taxon>
    </lineage>
</organism>
<dbReference type="EMBL" id="BSYO01000014">
    <property type="protein sequence ID" value="GMH14529.1"/>
    <property type="molecule type" value="Genomic_DNA"/>
</dbReference>
<evidence type="ECO:0000313" key="2">
    <source>
        <dbReference type="Proteomes" id="UP001279734"/>
    </source>
</evidence>
<reference evidence="1" key="1">
    <citation type="submission" date="2023-05" db="EMBL/GenBank/DDBJ databases">
        <title>Nepenthes gracilis genome sequencing.</title>
        <authorList>
            <person name="Fukushima K."/>
        </authorList>
    </citation>
    <scope>NUCLEOTIDE SEQUENCE</scope>
    <source>
        <strain evidence="1">SING2019-196</strain>
    </source>
</reference>
<sequence>MRFGFLDDDNSKSGLSSSLSCAAAERTRNMRMEWMRREQCIVLLVERHEGRERDGSTVKRISPGIWTFVPQMTQRP</sequence>
<proteinExistence type="predicted"/>
<keyword evidence="2" id="KW-1185">Reference proteome</keyword>
<name>A0AAD3SPM2_NEPGR</name>
<comment type="caution">
    <text evidence="1">The sequence shown here is derived from an EMBL/GenBank/DDBJ whole genome shotgun (WGS) entry which is preliminary data.</text>
</comment>